<accession>A0A9X2S7Q0</accession>
<feature type="chain" id="PRO_5040877420" description="Secreted protein" evidence="2">
    <location>
        <begin position="32"/>
        <end position="312"/>
    </location>
</feature>
<gene>
    <name evidence="3" type="ORF">NQZ67_05335</name>
</gene>
<evidence type="ECO:0000256" key="1">
    <source>
        <dbReference type="SAM" id="MobiDB-lite"/>
    </source>
</evidence>
<organism evidence="3 4">
    <name type="scientific">Paenibacillus soyae</name>
    <dbReference type="NCBI Taxonomy" id="2969249"/>
    <lineage>
        <taxon>Bacteria</taxon>
        <taxon>Bacillati</taxon>
        <taxon>Bacillota</taxon>
        <taxon>Bacilli</taxon>
        <taxon>Bacillales</taxon>
        <taxon>Paenibacillaceae</taxon>
        <taxon>Paenibacillus</taxon>
    </lineage>
</organism>
<reference evidence="3" key="1">
    <citation type="submission" date="2022-08" db="EMBL/GenBank/DDBJ databases">
        <title>The genomic sequence of strain Paenibacillus sp. SCIV0701.</title>
        <authorList>
            <person name="Zhao H."/>
        </authorList>
    </citation>
    <scope>NUCLEOTIDE SEQUENCE</scope>
    <source>
        <strain evidence="3">SCIV0701</strain>
    </source>
</reference>
<evidence type="ECO:0000256" key="2">
    <source>
        <dbReference type="SAM" id="SignalP"/>
    </source>
</evidence>
<keyword evidence="2" id="KW-0732">Signal</keyword>
<dbReference type="RefSeq" id="WP_257443475.1">
    <property type="nucleotide sequence ID" value="NZ_JANIPJ010000003.1"/>
</dbReference>
<dbReference type="AlphaFoldDB" id="A0A9X2S7Q0"/>
<evidence type="ECO:0000313" key="4">
    <source>
        <dbReference type="Proteomes" id="UP001141950"/>
    </source>
</evidence>
<dbReference type="Proteomes" id="UP001141950">
    <property type="component" value="Unassembled WGS sequence"/>
</dbReference>
<name>A0A9X2S7Q0_9BACL</name>
<dbReference type="PROSITE" id="PS51257">
    <property type="entry name" value="PROKAR_LIPOPROTEIN"/>
    <property type="match status" value="1"/>
</dbReference>
<comment type="caution">
    <text evidence="3">The sequence shown here is derived from an EMBL/GenBank/DDBJ whole genome shotgun (WGS) entry which is preliminary data.</text>
</comment>
<evidence type="ECO:0008006" key="5">
    <source>
        <dbReference type="Google" id="ProtNLM"/>
    </source>
</evidence>
<proteinExistence type="predicted"/>
<protein>
    <recommendedName>
        <fullName evidence="5">Secreted protein</fullName>
    </recommendedName>
</protein>
<dbReference type="EMBL" id="JANIPJ010000003">
    <property type="protein sequence ID" value="MCR2803301.1"/>
    <property type="molecule type" value="Genomic_DNA"/>
</dbReference>
<feature type="region of interest" description="Disordered" evidence="1">
    <location>
        <begin position="56"/>
        <end position="82"/>
    </location>
</feature>
<evidence type="ECO:0000313" key="3">
    <source>
        <dbReference type="EMBL" id="MCR2803301.1"/>
    </source>
</evidence>
<feature type="signal peptide" evidence="2">
    <location>
        <begin position="1"/>
        <end position="31"/>
    </location>
</feature>
<sequence length="312" mass="33529">MQRNWKWIAQGRFYRAAVLAFALTAALTACGGNGDNGGGGHEGHGEGSVVASAPETAQASNPTGGHAGHDSGSAHSQHGETAESGIAMEWSFAPQSPKAGDTVTITMTARDENGEKVQEYELGHEKEMHLIVVREDLSEFYHVHPIKRADGEFTQEMTLPSGGTYKLFADFIPAGHEQMTASGTLELAGNENVSPPQPDGKLLRSEQGVEVELALSSTKAGEESELAFTLRDAASKAGLTDLEPYLGAIGHVVIISEDTEHYLHVHPMNEDDSGPVARFATAFPEEGLYRIWGQFQRNGETFIVPFTIQVNN</sequence>
<keyword evidence="4" id="KW-1185">Reference proteome</keyword>